<reference evidence="1" key="1">
    <citation type="journal article" date="2020" name="Stud. Mycol.">
        <title>101 Dothideomycetes genomes: a test case for predicting lifestyles and emergence of pathogens.</title>
        <authorList>
            <person name="Haridas S."/>
            <person name="Albert R."/>
            <person name="Binder M."/>
            <person name="Bloem J."/>
            <person name="Labutti K."/>
            <person name="Salamov A."/>
            <person name="Andreopoulos B."/>
            <person name="Baker S."/>
            <person name="Barry K."/>
            <person name="Bills G."/>
            <person name="Bluhm B."/>
            <person name="Cannon C."/>
            <person name="Castanera R."/>
            <person name="Culley D."/>
            <person name="Daum C."/>
            <person name="Ezra D."/>
            <person name="Gonzalez J."/>
            <person name="Henrissat B."/>
            <person name="Kuo A."/>
            <person name="Liang C."/>
            <person name="Lipzen A."/>
            <person name="Lutzoni F."/>
            <person name="Magnuson J."/>
            <person name="Mondo S."/>
            <person name="Nolan M."/>
            <person name="Ohm R."/>
            <person name="Pangilinan J."/>
            <person name="Park H.-J."/>
            <person name="Ramirez L."/>
            <person name="Alfaro M."/>
            <person name="Sun H."/>
            <person name="Tritt A."/>
            <person name="Yoshinaga Y."/>
            <person name="Zwiers L.-H."/>
            <person name="Turgeon B."/>
            <person name="Goodwin S."/>
            <person name="Spatafora J."/>
            <person name="Crous P."/>
            <person name="Grigoriev I."/>
        </authorList>
    </citation>
    <scope>NUCLEOTIDE SEQUENCE</scope>
    <source>
        <strain evidence="1">ATCC 36951</strain>
    </source>
</reference>
<dbReference type="Proteomes" id="UP000799537">
    <property type="component" value="Unassembled WGS sequence"/>
</dbReference>
<dbReference type="AlphaFoldDB" id="A0A6A6CBG1"/>
<dbReference type="GeneID" id="54566659"/>
<evidence type="ECO:0000313" key="2">
    <source>
        <dbReference type="Proteomes" id="UP000799537"/>
    </source>
</evidence>
<name>A0A6A6CBG1_ZASCE</name>
<dbReference type="RefSeq" id="XP_033665383.1">
    <property type="nucleotide sequence ID" value="XM_033813387.1"/>
</dbReference>
<accession>A0A6A6CBG1</accession>
<proteinExistence type="predicted"/>
<organism evidence="1 2">
    <name type="scientific">Zasmidium cellare ATCC 36951</name>
    <dbReference type="NCBI Taxonomy" id="1080233"/>
    <lineage>
        <taxon>Eukaryota</taxon>
        <taxon>Fungi</taxon>
        <taxon>Dikarya</taxon>
        <taxon>Ascomycota</taxon>
        <taxon>Pezizomycotina</taxon>
        <taxon>Dothideomycetes</taxon>
        <taxon>Dothideomycetidae</taxon>
        <taxon>Mycosphaerellales</taxon>
        <taxon>Mycosphaerellaceae</taxon>
        <taxon>Zasmidium</taxon>
    </lineage>
</organism>
<sequence length="211" mass="23670">MTWLAMHFARVGNSPLMENLRIGLDPRSGRVTAAGLGEVSRGVDSLRKTFCPQQRRQRIFSAGQTVRNLGRAQGDSNGETMGRQASLSQTQEGFVSVMAMMWERKANAEKMMLRRTGVFVFQREQHAIRGSNSVRRQALQQEAGRHSLATCNEPTIWMNRRFGHGYFYTFWNLKIGSISYSSSPPKRHHIGTSLQPDFSMSCGQRASKGAA</sequence>
<keyword evidence="2" id="KW-1185">Reference proteome</keyword>
<evidence type="ECO:0000313" key="1">
    <source>
        <dbReference type="EMBL" id="KAF2164494.1"/>
    </source>
</evidence>
<protein>
    <submittedName>
        <fullName evidence="1">Uncharacterized protein</fullName>
    </submittedName>
</protein>
<gene>
    <name evidence="1" type="ORF">M409DRAFT_56753</name>
</gene>
<dbReference type="EMBL" id="ML993604">
    <property type="protein sequence ID" value="KAF2164494.1"/>
    <property type="molecule type" value="Genomic_DNA"/>
</dbReference>